<evidence type="ECO:0000256" key="5">
    <source>
        <dbReference type="SAM" id="Phobius"/>
    </source>
</evidence>
<dbReference type="Gene3D" id="2.120.10.30">
    <property type="entry name" value="TolB, C-terminal domain"/>
    <property type="match status" value="1"/>
</dbReference>
<feature type="transmembrane region" description="Helical" evidence="5">
    <location>
        <begin position="350"/>
        <end position="370"/>
    </location>
</feature>
<protein>
    <recommendedName>
        <fullName evidence="6">G-protein coupled receptors family 1 profile domain-containing protein</fullName>
    </recommendedName>
</protein>
<dbReference type="InterPro" id="IPR011042">
    <property type="entry name" value="6-blade_b-propeller_TolB-like"/>
</dbReference>
<dbReference type="PANTHER" id="PTHR46641:SF25">
    <property type="entry name" value="CNMAMIDE RECEPTOR-RELATED"/>
    <property type="match status" value="1"/>
</dbReference>
<accession>A0A814SYN0</accession>
<keyword evidence="2 5" id="KW-0812">Transmembrane</keyword>
<dbReference type="PANTHER" id="PTHR46641">
    <property type="entry name" value="FMRFAMIDE RECEPTOR-RELATED"/>
    <property type="match status" value="1"/>
</dbReference>
<feature type="transmembrane region" description="Helical" evidence="5">
    <location>
        <begin position="166"/>
        <end position="188"/>
    </location>
</feature>
<feature type="transmembrane region" description="Helical" evidence="5">
    <location>
        <begin position="390"/>
        <end position="411"/>
    </location>
</feature>
<gene>
    <name evidence="8" type="ORF">EDS130_LOCUS22781</name>
    <name evidence="7" type="ORF">XAT740_LOCUS13170</name>
</gene>
<dbReference type="InterPro" id="IPR000276">
    <property type="entry name" value="GPCR_Rhodpsn"/>
</dbReference>
<dbReference type="EMBL" id="CAJNOJ010000121">
    <property type="protein sequence ID" value="CAF1154266.1"/>
    <property type="molecule type" value="Genomic_DNA"/>
</dbReference>
<feature type="transmembrane region" description="Helical" evidence="5">
    <location>
        <begin position="250"/>
        <end position="273"/>
    </location>
</feature>
<name>A0A814SYN0_ADIRI</name>
<comment type="subcellular location">
    <subcellularLocation>
        <location evidence="1">Membrane</location>
    </subcellularLocation>
</comment>
<evidence type="ECO:0000313" key="9">
    <source>
        <dbReference type="Proteomes" id="UP000663828"/>
    </source>
</evidence>
<dbReference type="GO" id="GO:0004930">
    <property type="term" value="F:G protein-coupled receptor activity"/>
    <property type="evidence" value="ECO:0007669"/>
    <property type="project" value="InterPro"/>
</dbReference>
<keyword evidence="9" id="KW-1185">Reference proteome</keyword>
<keyword evidence="3 5" id="KW-1133">Transmembrane helix</keyword>
<organism evidence="8 10">
    <name type="scientific">Adineta ricciae</name>
    <name type="common">Rotifer</name>
    <dbReference type="NCBI Taxonomy" id="249248"/>
    <lineage>
        <taxon>Eukaryota</taxon>
        <taxon>Metazoa</taxon>
        <taxon>Spiralia</taxon>
        <taxon>Gnathifera</taxon>
        <taxon>Rotifera</taxon>
        <taxon>Eurotatoria</taxon>
        <taxon>Bdelloidea</taxon>
        <taxon>Adinetida</taxon>
        <taxon>Adinetidae</taxon>
        <taxon>Adineta</taxon>
    </lineage>
</organism>
<evidence type="ECO:0000256" key="2">
    <source>
        <dbReference type="ARBA" id="ARBA00022692"/>
    </source>
</evidence>
<feature type="transmembrane region" description="Helical" evidence="5">
    <location>
        <begin position="208"/>
        <end position="230"/>
    </location>
</feature>
<evidence type="ECO:0000256" key="1">
    <source>
        <dbReference type="ARBA" id="ARBA00004370"/>
    </source>
</evidence>
<proteinExistence type="predicted"/>
<feature type="domain" description="G-protein coupled receptors family 1 profile" evidence="6">
    <location>
        <begin position="146"/>
        <end position="409"/>
    </location>
</feature>
<dbReference type="OrthoDB" id="10043484at2759"/>
<dbReference type="SUPFAM" id="SSF81321">
    <property type="entry name" value="Family A G protein-coupled receptor-like"/>
    <property type="match status" value="1"/>
</dbReference>
<dbReference type="Pfam" id="PF00001">
    <property type="entry name" value="7tm_1"/>
    <property type="match status" value="1"/>
</dbReference>
<evidence type="ECO:0000313" key="7">
    <source>
        <dbReference type="EMBL" id="CAF1000317.1"/>
    </source>
</evidence>
<dbReference type="InterPro" id="IPR052954">
    <property type="entry name" value="GPCR-Ligand_Int"/>
</dbReference>
<evidence type="ECO:0000313" key="8">
    <source>
        <dbReference type="EMBL" id="CAF1154266.1"/>
    </source>
</evidence>
<dbReference type="Gene3D" id="1.20.1070.10">
    <property type="entry name" value="Rhodopsin 7-helix transmembrane proteins"/>
    <property type="match status" value="1"/>
</dbReference>
<evidence type="ECO:0000256" key="3">
    <source>
        <dbReference type="ARBA" id="ARBA00022989"/>
    </source>
</evidence>
<keyword evidence="4 5" id="KW-0472">Membrane</keyword>
<evidence type="ECO:0000256" key="4">
    <source>
        <dbReference type="ARBA" id="ARBA00023136"/>
    </source>
</evidence>
<feature type="transmembrane region" description="Helical" evidence="5">
    <location>
        <begin position="135"/>
        <end position="154"/>
    </location>
</feature>
<dbReference type="Proteomes" id="UP000663828">
    <property type="component" value="Unassembled WGS sequence"/>
</dbReference>
<reference evidence="8" key="1">
    <citation type="submission" date="2021-02" db="EMBL/GenBank/DDBJ databases">
        <authorList>
            <person name="Nowell W R."/>
        </authorList>
    </citation>
    <scope>NUCLEOTIDE SEQUENCE</scope>
</reference>
<dbReference type="InterPro" id="IPR017452">
    <property type="entry name" value="GPCR_Rhodpsn_7TM"/>
</dbReference>
<dbReference type="PROSITE" id="PS50262">
    <property type="entry name" value="G_PROTEIN_RECEP_F1_2"/>
    <property type="match status" value="1"/>
</dbReference>
<feature type="transmembrane region" description="Helical" evidence="5">
    <location>
        <begin position="293"/>
        <end position="315"/>
    </location>
</feature>
<dbReference type="Proteomes" id="UP000663852">
    <property type="component" value="Unassembled WGS sequence"/>
</dbReference>
<comment type="caution">
    <text evidence="8">The sequence shown here is derived from an EMBL/GenBank/DDBJ whole genome shotgun (WGS) entry which is preliminary data.</text>
</comment>
<dbReference type="AlphaFoldDB" id="A0A814SYN0"/>
<evidence type="ECO:0000313" key="10">
    <source>
        <dbReference type="Proteomes" id="UP000663852"/>
    </source>
</evidence>
<evidence type="ECO:0000259" key="6">
    <source>
        <dbReference type="PROSITE" id="PS50262"/>
    </source>
</evidence>
<dbReference type="GO" id="GO:0016020">
    <property type="term" value="C:membrane"/>
    <property type="evidence" value="ECO:0007669"/>
    <property type="project" value="UniProtKB-SubCell"/>
</dbReference>
<sequence>MDKYEFLYVSDIVKDEDEKMENRRKQATLVTGSNGRGNQLTDPTISVVDDEQSVYVTDRANDRLLKGRKDVTGDLMVVDGNGYERSFNQFNFPHEIVGDNSDRIYLLIIPSLARQKREPVTYINNYATTQINRHVATFLLLFGTLGNLLNICVLNEHSFHENPCSIYLSWSSITSSVFIWSGFLTRVLQGYNINWPNQNSIACKTRQLLLNVTWPMGIWCLVGASIDRYLCSHSSARYRLFSTNLIAKRFVLAIFIFFCCLFVEVLYCFEGSIPNVPVLCYGQNIPCRLFNDWAALSFDIILPSFFLAVFGALTIRNIRLRSVRPIINSEVRSNRRSTIHANDRNLTRMLLIQVLFILVLDLPFGIYRPYASLTSNISKSSYRAAIENLTYSVIVLLICVTHSTSFYLYTLTGSVYRRAFKQIGQRWLNRIRLIH</sequence>
<dbReference type="EMBL" id="CAJNOR010000758">
    <property type="protein sequence ID" value="CAF1000317.1"/>
    <property type="molecule type" value="Genomic_DNA"/>
</dbReference>